<proteinExistence type="predicted"/>
<dbReference type="PROSITE" id="PS50853">
    <property type="entry name" value="FN3"/>
    <property type="match status" value="1"/>
</dbReference>
<dbReference type="EMBL" id="CAADFS010000028">
    <property type="protein sequence ID" value="VFK46140.1"/>
    <property type="molecule type" value="Genomic_DNA"/>
</dbReference>
<dbReference type="InterPro" id="IPR003961">
    <property type="entry name" value="FN3_dom"/>
</dbReference>
<gene>
    <name evidence="2" type="ORF">BECKTC1821D_GA0114238_102821</name>
</gene>
<dbReference type="Gene3D" id="2.60.40.10">
    <property type="entry name" value="Immunoglobulins"/>
    <property type="match status" value="1"/>
</dbReference>
<organism evidence="2">
    <name type="scientific">Candidatus Kentrum sp. TC</name>
    <dbReference type="NCBI Taxonomy" id="2126339"/>
    <lineage>
        <taxon>Bacteria</taxon>
        <taxon>Pseudomonadati</taxon>
        <taxon>Pseudomonadota</taxon>
        <taxon>Gammaproteobacteria</taxon>
        <taxon>Candidatus Kentrum</taxon>
    </lineage>
</organism>
<sequence length="229" mass="24864">MAMGLIGNIPACFQIGRMRTHPAGFPIITNLPRAESKIQSLAHEIVAGLQAHTDLYPSPPISAKDLDKALAAYTDTADAATELQAKAEHATATKDEALQTLVDDMKMILRYAENATHFDDASLKFLGWGGRHVRTSLQAPGQTRSLEAPRQGEGWIFLDWKEPDDGGKVAAYKVRRREEGSENWVDVGTAIETEITLSGQPSSQRFEFHVLAINKAGEGEASNGVLAVL</sequence>
<dbReference type="SUPFAM" id="SSF49265">
    <property type="entry name" value="Fibronectin type III"/>
    <property type="match status" value="1"/>
</dbReference>
<name>A0A450YX75_9GAMM</name>
<accession>A0A450YX75</accession>
<protein>
    <submittedName>
        <fullName evidence="2">Fibronectin type III domain-containing protein</fullName>
    </submittedName>
</protein>
<dbReference type="InterPro" id="IPR013783">
    <property type="entry name" value="Ig-like_fold"/>
</dbReference>
<dbReference type="CDD" id="cd00063">
    <property type="entry name" value="FN3"/>
    <property type="match status" value="1"/>
</dbReference>
<dbReference type="AlphaFoldDB" id="A0A450YX75"/>
<evidence type="ECO:0000259" key="1">
    <source>
        <dbReference type="PROSITE" id="PS50853"/>
    </source>
</evidence>
<evidence type="ECO:0000313" key="2">
    <source>
        <dbReference type="EMBL" id="VFK46140.1"/>
    </source>
</evidence>
<dbReference type="InterPro" id="IPR036116">
    <property type="entry name" value="FN3_sf"/>
</dbReference>
<reference evidence="2" key="1">
    <citation type="submission" date="2019-02" db="EMBL/GenBank/DDBJ databases">
        <authorList>
            <person name="Gruber-Vodicka R. H."/>
            <person name="Seah K. B. B."/>
        </authorList>
    </citation>
    <scope>NUCLEOTIDE SEQUENCE</scope>
    <source>
        <strain evidence="2">BECK_BZ123</strain>
    </source>
</reference>
<dbReference type="Pfam" id="PF00041">
    <property type="entry name" value="fn3"/>
    <property type="match status" value="1"/>
</dbReference>
<feature type="domain" description="Fibronectin type-III" evidence="1">
    <location>
        <begin position="142"/>
        <end position="229"/>
    </location>
</feature>
<dbReference type="SMART" id="SM00060">
    <property type="entry name" value="FN3"/>
    <property type="match status" value="1"/>
</dbReference>